<gene>
    <name evidence="1" type="ORF">GCM10009760_16380</name>
</gene>
<dbReference type="EMBL" id="BAAANT010000007">
    <property type="protein sequence ID" value="GAA2136704.1"/>
    <property type="molecule type" value="Genomic_DNA"/>
</dbReference>
<accession>A0ABN2Z4K0</accession>
<organism evidence="1 2">
    <name type="scientific">Kitasatospora kazusensis</name>
    <dbReference type="NCBI Taxonomy" id="407974"/>
    <lineage>
        <taxon>Bacteria</taxon>
        <taxon>Bacillati</taxon>
        <taxon>Actinomycetota</taxon>
        <taxon>Actinomycetes</taxon>
        <taxon>Kitasatosporales</taxon>
        <taxon>Streptomycetaceae</taxon>
        <taxon>Kitasatospora</taxon>
    </lineage>
</organism>
<proteinExistence type="predicted"/>
<dbReference type="Proteomes" id="UP001422759">
    <property type="component" value="Unassembled WGS sequence"/>
</dbReference>
<name>A0ABN2Z4K0_9ACTN</name>
<dbReference type="RefSeq" id="WP_344462342.1">
    <property type="nucleotide sequence ID" value="NZ_BAAANT010000007.1"/>
</dbReference>
<comment type="caution">
    <text evidence="1">The sequence shown here is derived from an EMBL/GenBank/DDBJ whole genome shotgun (WGS) entry which is preliminary data.</text>
</comment>
<sequence>MAVQGRVVSLAVQAALSGATGRSCGYATAPVAADKPTGNTVPYCVLYPLGSVSDGPPFGDADADAKVLVQVTSIGTTAEQAEWMADKVRGALLGRAPGAGFATPVAPAGHVVTGRELDKSDGVTVVSGVYSYIERFALHVTTPGS</sequence>
<reference evidence="1 2" key="1">
    <citation type="journal article" date="2019" name="Int. J. Syst. Evol. Microbiol.">
        <title>The Global Catalogue of Microorganisms (GCM) 10K type strain sequencing project: providing services to taxonomists for standard genome sequencing and annotation.</title>
        <authorList>
            <consortium name="The Broad Institute Genomics Platform"/>
            <consortium name="The Broad Institute Genome Sequencing Center for Infectious Disease"/>
            <person name="Wu L."/>
            <person name="Ma J."/>
        </authorList>
    </citation>
    <scope>NUCLEOTIDE SEQUENCE [LARGE SCALE GENOMIC DNA]</scope>
    <source>
        <strain evidence="1 2">JCM 14560</strain>
    </source>
</reference>
<keyword evidence="2" id="KW-1185">Reference proteome</keyword>
<evidence type="ECO:0000313" key="2">
    <source>
        <dbReference type="Proteomes" id="UP001422759"/>
    </source>
</evidence>
<protein>
    <recommendedName>
        <fullName evidence="3">DUF3168 domain-containing protein</fullName>
    </recommendedName>
</protein>
<evidence type="ECO:0008006" key="3">
    <source>
        <dbReference type="Google" id="ProtNLM"/>
    </source>
</evidence>
<evidence type="ECO:0000313" key="1">
    <source>
        <dbReference type="EMBL" id="GAA2136704.1"/>
    </source>
</evidence>